<accession>A0A540VJ30</accession>
<name>A0A540VJ30_9CHLR</name>
<dbReference type="InParanoid" id="A0A540VJ30"/>
<keyword evidence="2" id="KW-1185">Reference proteome</keyword>
<proteinExistence type="predicted"/>
<dbReference type="Proteomes" id="UP000317371">
    <property type="component" value="Unassembled WGS sequence"/>
</dbReference>
<reference evidence="1 2" key="1">
    <citation type="submission" date="2019-06" db="EMBL/GenBank/DDBJ databases">
        <title>Genome sequence of Litorilinea aerophila BAA-2444.</title>
        <authorList>
            <person name="Maclea K.S."/>
            <person name="Maurais E.G."/>
            <person name="Iannazzi L.C."/>
        </authorList>
    </citation>
    <scope>NUCLEOTIDE SEQUENCE [LARGE SCALE GENOMIC DNA]</scope>
    <source>
        <strain evidence="1 2">ATCC BAA-2444</strain>
    </source>
</reference>
<comment type="caution">
    <text evidence="1">The sequence shown here is derived from an EMBL/GenBank/DDBJ whole genome shotgun (WGS) entry which is preliminary data.</text>
</comment>
<dbReference type="OrthoDB" id="571533at2"/>
<evidence type="ECO:0000313" key="2">
    <source>
        <dbReference type="Proteomes" id="UP000317371"/>
    </source>
</evidence>
<sequence length="157" mass="18208">MYRMDRQLAKGEQAEKFLDSFFADRFHIEPATRAQQRQGIDRIFTHRMGGQPFTVEYKTDWTAARTGNVFIETVSVDAVGKPGWAYASQADWLAYFIPGKGLICLIRFDILRQHLPQWRQTCPPAPPIPNRGYNTRGILVPLDEFRRRCQRVFCTPT</sequence>
<gene>
    <name evidence="1" type="ORF">FKZ61_05525</name>
</gene>
<evidence type="ECO:0008006" key="3">
    <source>
        <dbReference type="Google" id="ProtNLM"/>
    </source>
</evidence>
<dbReference type="AlphaFoldDB" id="A0A540VJ30"/>
<evidence type="ECO:0000313" key="1">
    <source>
        <dbReference type="EMBL" id="TQE96722.1"/>
    </source>
</evidence>
<protein>
    <recommendedName>
        <fullName evidence="3">DUF4365 domain-containing protein</fullName>
    </recommendedName>
</protein>
<dbReference type="EMBL" id="VIGC01000006">
    <property type="protein sequence ID" value="TQE96722.1"/>
    <property type="molecule type" value="Genomic_DNA"/>
</dbReference>
<organism evidence="1 2">
    <name type="scientific">Litorilinea aerophila</name>
    <dbReference type="NCBI Taxonomy" id="1204385"/>
    <lineage>
        <taxon>Bacteria</taxon>
        <taxon>Bacillati</taxon>
        <taxon>Chloroflexota</taxon>
        <taxon>Caldilineae</taxon>
        <taxon>Caldilineales</taxon>
        <taxon>Caldilineaceae</taxon>
        <taxon>Litorilinea</taxon>
    </lineage>
</organism>